<evidence type="ECO:0000313" key="2">
    <source>
        <dbReference type="Proteomes" id="UP000814033"/>
    </source>
</evidence>
<sequence>MLPNTPFHIATHSRNSYRPTTVAEAEDIIKTELRFHAYKDTDKFLATHFDENEVSSAFVKAVFDALIVKKEYIPASEDARGHWAGLPLNPPDEKGIYRPLTDIFNAITTECALQINVMKAAEVQAMDAAKSPGNNSDVAQPQKPPQMHFDIVWRDEHDHPPVSSNQYAADIRPDIVATFKIAQAVAAPSGERSRVWWRSVHVPLEVKKISNADAAVLQIFRYVRQSLWDQPDRRFMFGLVFARHSLTVWHVDHTGALAALPINIHKDPEQLIRVVVGLVVKTPESLGWDPTMLMHLEDAAGRPMEPLPSYTVDVSKYADAARNLYNMQWVVTLQKPTTAAQSDSQDQGGVKEGYERFVLFKALSLSRGEVIRGRATRVWRAWKWDDMGLRRADRKVYAVKDTWRDARRDVEGELYLTALQTARDHGSTMKGVAQMHSFCVVQINGVEDTTLVAVRRRLVPSGKPLKLETKQIYARLDGSPRDKNVHVFHEADVFEEEWADNIPAPWDRVHSRLVMSTTGWPLLNFHNLPELFGGVHDAIAGHKWLRDQGILHRDISYNNILLTGQDAPNRAVMIDLDNAVVFQTHQTLADDERSVGTLAFMSYEVLRSKHYFSLRSSGDDSDADENVAPAPVVKVRHNFIHDLESYMWVLCWIGLCREGPGKERILKNMSKSERDAWQAALRRNFEHLESDVIANAKHFLISDRDEFHDSVLKLFSPYFMDPLTQPLLKLHRALRKAYKNRDYSDNLYETFSKTFADAAISDMATSWHTRPGHSSFASMEQEVRRSRELDEPTFDLPQPASKTLNKRTHEATTGLTVLESVAEGDDGGVKVGWPRQPQPPQTPEGKRRKGN</sequence>
<reference evidence="1" key="2">
    <citation type="journal article" date="2022" name="New Phytol.">
        <title>Evolutionary transition to the ectomycorrhizal habit in the genomes of a hyperdiverse lineage of mushroom-forming fungi.</title>
        <authorList>
            <person name="Looney B."/>
            <person name="Miyauchi S."/>
            <person name="Morin E."/>
            <person name="Drula E."/>
            <person name="Courty P.E."/>
            <person name="Kohler A."/>
            <person name="Kuo A."/>
            <person name="LaButti K."/>
            <person name="Pangilinan J."/>
            <person name="Lipzen A."/>
            <person name="Riley R."/>
            <person name="Andreopoulos W."/>
            <person name="He G."/>
            <person name="Johnson J."/>
            <person name="Nolan M."/>
            <person name="Tritt A."/>
            <person name="Barry K.W."/>
            <person name="Grigoriev I.V."/>
            <person name="Nagy L.G."/>
            <person name="Hibbett D."/>
            <person name="Henrissat B."/>
            <person name="Matheny P.B."/>
            <person name="Labbe J."/>
            <person name="Martin F.M."/>
        </authorList>
    </citation>
    <scope>NUCLEOTIDE SEQUENCE</scope>
    <source>
        <strain evidence="1">FP105234-sp</strain>
    </source>
</reference>
<protein>
    <submittedName>
        <fullName evidence="1">Uncharacterized protein</fullName>
    </submittedName>
</protein>
<dbReference type="Proteomes" id="UP000814033">
    <property type="component" value="Unassembled WGS sequence"/>
</dbReference>
<name>A0ACB8R4D6_9AGAM</name>
<comment type="caution">
    <text evidence="1">The sequence shown here is derived from an EMBL/GenBank/DDBJ whole genome shotgun (WGS) entry which is preliminary data.</text>
</comment>
<keyword evidence="2" id="KW-1185">Reference proteome</keyword>
<reference evidence="1" key="1">
    <citation type="submission" date="2021-02" db="EMBL/GenBank/DDBJ databases">
        <authorList>
            <consortium name="DOE Joint Genome Institute"/>
            <person name="Ahrendt S."/>
            <person name="Looney B.P."/>
            <person name="Miyauchi S."/>
            <person name="Morin E."/>
            <person name="Drula E."/>
            <person name="Courty P.E."/>
            <person name="Chicoki N."/>
            <person name="Fauchery L."/>
            <person name="Kohler A."/>
            <person name="Kuo A."/>
            <person name="Labutti K."/>
            <person name="Pangilinan J."/>
            <person name="Lipzen A."/>
            <person name="Riley R."/>
            <person name="Andreopoulos W."/>
            <person name="He G."/>
            <person name="Johnson J."/>
            <person name="Barry K.W."/>
            <person name="Grigoriev I.V."/>
            <person name="Nagy L."/>
            <person name="Hibbett D."/>
            <person name="Henrissat B."/>
            <person name="Matheny P.B."/>
            <person name="Labbe J."/>
            <person name="Martin F."/>
        </authorList>
    </citation>
    <scope>NUCLEOTIDE SEQUENCE</scope>
    <source>
        <strain evidence="1">FP105234-sp</strain>
    </source>
</reference>
<evidence type="ECO:0000313" key="1">
    <source>
        <dbReference type="EMBL" id="KAI0038747.1"/>
    </source>
</evidence>
<organism evidence="1 2">
    <name type="scientific">Auriscalpium vulgare</name>
    <dbReference type="NCBI Taxonomy" id="40419"/>
    <lineage>
        <taxon>Eukaryota</taxon>
        <taxon>Fungi</taxon>
        <taxon>Dikarya</taxon>
        <taxon>Basidiomycota</taxon>
        <taxon>Agaricomycotina</taxon>
        <taxon>Agaricomycetes</taxon>
        <taxon>Russulales</taxon>
        <taxon>Auriscalpiaceae</taxon>
        <taxon>Auriscalpium</taxon>
    </lineage>
</organism>
<accession>A0ACB8R4D6</accession>
<proteinExistence type="predicted"/>
<dbReference type="EMBL" id="MU276421">
    <property type="protein sequence ID" value="KAI0038747.1"/>
    <property type="molecule type" value="Genomic_DNA"/>
</dbReference>
<gene>
    <name evidence="1" type="ORF">FA95DRAFT_1528972</name>
</gene>